<organism evidence="1 2">
    <name type="scientific">Solanum verrucosum</name>
    <dbReference type="NCBI Taxonomy" id="315347"/>
    <lineage>
        <taxon>Eukaryota</taxon>
        <taxon>Viridiplantae</taxon>
        <taxon>Streptophyta</taxon>
        <taxon>Embryophyta</taxon>
        <taxon>Tracheophyta</taxon>
        <taxon>Spermatophyta</taxon>
        <taxon>Magnoliopsida</taxon>
        <taxon>eudicotyledons</taxon>
        <taxon>Gunneridae</taxon>
        <taxon>Pentapetalae</taxon>
        <taxon>asterids</taxon>
        <taxon>lamiids</taxon>
        <taxon>Solanales</taxon>
        <taxon>Solanaceae</taxon>
        <taxon>Solanoideae</taxon>
        <taxon>Solaneae</taxon>
        <taxon>Solanum</taxon>
    </lineage>
</organism>
<gene>
    <name evidence="1" type="ORF">MTR67_021246</name>
</gene>
<dbReference type="AlphaFoldDB" id="A0AAF0TPT5"/>
<dbReference type="PANTHER" id="PTHR47856:SF2">
    <property type="entry name" value="OS08G0512200 PROTEIN"/>
    <property type="match status" value="1"/>
</dbReference>
<protein>
    <submittedName>
        <fullName evidence="1">Uncharacterized protein</fullName>
    </submittedName>
</protein>
<accession>A0AAF0TPT5</accession>
<proteinExistence type="predicted"/>
<dbReference type="EMBL" id="CP133615">
    <property type="protein sequence ID" value="WMV27861.1"/>
    <property type="molecule type" value="Genomic_DNA"/>
</dbReference>
<evidence type="ECO:0000313" key="1">
    <source>
        <dbReference type="EMBL" id="WMV27861.1"/>
    </source>
</evidence>
<sequence>MEEEEIDVCFYSMWQFITSVLAGTPAFPCPHQLLQGTSLATLLCVNPSLKKLTDIFPQGIDKVEVEGKSEKVVVMGYAHKNRILKAIRRSGLKADFWSPQNELLQAYAASYSSNFTFNKFSFFN</sequence>
<evidence type="ECO:0000313" key="2">
    <source>
        <dbReference type="Proteomes" id="UP001234989"/>
    </source>
</evidence>
<keyword evidence="2" id="KW-1185">Reference proteome</keyword>
<dbReference type="PANTHER" id="PTHR47856">
    <property type="entry name" value="HEAVY METAL-ASSOCIATED ISOPRENYLATED PLANT PROTEIN 20-LIKE"/>
    <property type="match status" value="1"/>
</dbReference>
<dbReference type="Proteomes" id="UP001234989">
    <property type="component" value="Chromosome 4"/>
</dbReference>
<name>A0AAF0TPT5_SOLVR</name>
<reference evidence="1" key="1">
    <citation type="submission" date="2023-08" db="EMBL/GenBank/DDBJ databases">
        <title>A de novo genome assembly of Solanum verrucosum Schlechtendal, a Mexican diploid species geographically isolated from the other diploid A-genome species in potato relatives.</title>
        <authorList>
            <person name="Hosaka K."/>
        </authorList>
    </citation>
    <scope>NUCLEOTIDE SEQUENCE</scope>
    <source>
        <tissue evidence="1">Young leaves</tissue>
    </source>
</reference>